<dbReference type="FunFam" id="3.40.50.970:FF:000022">
    <property type="entry name" value="2-oxoglutarate ferredoxin oxidoreductase alpha subunit"/>
    <property type="match status" value="1"/>
</dbReference>
<sequence>METIEQIKGKQPEIKEVDKIVVRFSGDSGDGMQLTGMQFSDTAALFGNDLSTFPDYPSEIRAPIGTVAGVSGFQIHFGSTEIYTPGDSFDVIVAMNAAALKVDLPRLKQGGIIIANTQGFDRKNLGLAKYPEEINPLEDGSLQNYTVHKVDITKHTRECLSGTGLGMKEIERSKNMFVLGLLFWMFDKPLDHTLKFINEKFANKPDIAEANTKALNAGWNFGENTEVFTTQFKVAPAKLPPGVYRNITGNTATAIGLLAAAQKASLPLFIGSYPITPATDILQELSKYKTNGVKTFQAEDEIAGICSAIGASYTGNLAVTTTSGPGMALKTEALGLATMLELPLVVVNVQRGGPSTGLPTKTEQADLLMAMYGRHGEAPLPILAANSPSDCFATVFEACKIAIEHMTPVIFLSDGYIANGSEPWRFPTEEQLEKITTKFLTQKDLDASGLLPYKRNEFLVRPWIKPGTEGMEHRIGGLEKQDETGNVSYDPMNHEKMVNLRAAKVKAIEDFIPLARPDSGNNSGKLLVLGWGSTYGSIKSAVTELLTEGYDVSHIQLRHINPFPKNLGELLHSYDHVLIPEMNSGQLLQLIRAKYLAPAAGYSKVQGMPFTTTELKDKMLELLKA</sequence>
<dbReference type="RefSeq" id="WP_072833635.1">
    <property type="nucleotide sequence ID" value="NZ_FQUU01000002.1"/>
</dbReference>
<dbReference type="InterPro" id="IPR029061">
    <property type="entry name" value="THDP-binding"/>
</dbReference>
<feature type="domain" description="Pyruvate/ketoisovalerate oxidoreductase catalytic" evidence="2">
    <location>
        <begin position="29"/>
        <end position="218"/>
    </location>
</feature>
<dbReference type="AlphaFoldDB" id="A0A1M4TYJ1"/>
<dbReference type="GO" id="GO:0016903">
    <property type="term" value="F:oxidoreductase activity, acting on the aldehyde or oxo group of donors"/>
    <property type="evidence" value="ECO:0007669"/>
    <property type="project" value="InterPro"/>
</dbReference>
<dbReference type="STRING" id="1121884.SAMN02745131_00457"/>
<feature type="domain" description="Pyruvate flavodoxin/ferredoxin oxidoreductase pyrimidine binding" evidence="3">
    <location>
        <begin position="266"/>
        <end position="485"/>
    </location>
</feature>
<dbReference type="InterPro" id="IPR009014">
    <property type="entry name" value="Transketo_C/PFOR_II"/>
</dbReference>
<dbReference type="InterPro" id="IPR022367">
    <property type="entry name" value="2-oxoacid/accept_OxRdtase_asu"/>
</dbReference>
<dbReference type="InterPro" id="IPR002869">
    <property type="entry name" value="Pyrv_flavodox_OxRed_cen"/>
</dbReference>
<dbReference type="InterPro" id="IPR019752">
    <property type="entry name" value="Pyrv/ketoisovalerate_OxRed_cat"/>
</dbReference>
<gene>
    <name evidence="5" type="ORF">SAMN02745131_00457</name>
</gene>
<dbReference type="EMBL" id="FQUU01000002">
    <property type="protein sequence ID" value="SHE49426.1"/>
    <property type="molecule type" value="Genomic_DNA"/>
</dbReference>
<proteinExistence type="predicted"/>
<dbReference type="SUPFAM" id="SSF52518">
    <property type="entry name" value="Thiamin diphosphate-binding fold (THDP-binding)"/>
    <property type="match status" value="1"/>
</dbReference>
<evidence type="ECO:0000259" key="2">
    <source>
        <dbReference type="Pfam" id="PF01558"/>
    </source>
</evidence>
<keyword evidence="6" id="KW-1185">Reference proteome</keyword>
<keyword evidence="1" id="KW-0560">Oxidoreductase</keyword>
<dbReference type="Gene3D" id="3.40.50.970">
    <property type="match status" value="1"/>
</dbReference>
<protein>
    <submittedName>
        <fullName evidence="5">2-oxoglutarate ferredoxin oxidoreductase subunit alpha</fullName>
    </submittedName>
</protein>
<dbReference type="Pfam" id="PF01855">
    <property type="entry name" value="POR_N"/>
    <property type="match status" value="1"/>
</dbReference>
<dbReference type="InterPro" id="IPR033412">
    <property type="entry name" value="PFOR_II"/>
</dbReference>
<evidence type="ECO:0000259" key="4">
    <source>
        <dbReference type="Pfam" id="PF17147"/>
    </source>
</evidence>
<evidence type="ECO:0000259" key="3">
    <source>
        <dbReference type="Pfam" id="PF01855"/>
    </source>
</evidence>
<dbReference type="CDD" id="cd07034">
    <property type="entry name" value="TPP_PYR_PFOR_IOR-alpha_like"/>
    <property type="match status" value="1"/>
</dbReference>
<dbReference type="Gene3D" id="3.40.920.10">
    <property type="entry name" value="Pyruvate-ferredoxin oxidoreductase, PFOR, domain III"/>
    <property type="match status" value="1"/>
</dbReference>
<evidence type="ECO:0000313" key="6">
    <source>
        <dbReference type="Proteomes" id="UP000184048"/>
    </source>
</evidence>
<dbReference type="Proteomes" id="UP000184048">
    <property type="component" value="Unassembled WGS sequence"/>
</dbReference>
<dbReference type="GO" id="GO:0006979">
    <property type="term" value="P:response to oxidative stress"/>
    <property type="evidence" value="ECO:0007669"/>
    <property type="project" value="TreeGrafter"/>
</dbReference>
<name>A0A1M4TYJ1_9BACT</name>
<dbReference type="OrthoDB" id="9794954at2"/>
<dbReference type="Gene3D" id="3.40.50.920">
    <property type="match status" value="1"/>
</dbReference>
<dbReference type="NCBIfam" id="TIGR03710">
    <property type="entry name" value="OAFO_sf"/>
    <property type="match status" value="1"/>
</dbReference>
<evidence type="ECO:0000313" key="5">
    <source>
        <dbReference type="EMBL" id="SHE49426.1"/>
    </source>
</evidence>
<dbReference type="InterPro" id="IPR002880">
    <property type="entry name" value="Pyrv_Fd/Flavodoxin_OxRdtase_N"/>
</dbReference>
<dbReference type="Pfam" id="PF17147">
    <property type="entry name" value="PFOR_II"/>
    <property type="match status" value="1"/>
</dbReference>
<dbReference type="Pfam" id="PF01558">
    <property type="entry name" value="POR"/>
    <property type="match status" value="1"/>
</dbReference>
<reference evidence="5 6" key="1">
    <citation type="submission" date="2016-11" db="EMBL/GenBank/DDBJ databases">
        <authorList>
            <person name="Jaros S."/>
            <person name="Januszkiewicz K."/>
            <person name="Wedrychowicz H."/>
        </authorList>
    </citation>
    <scope>NUCLEOTIDE SEQUENCE [LARGE SCALE GENOMIC DNA]</scope>
    <source>
        <strain evidence="5 6">DSM 18119</strain>
    </source>
</reference>
<dbReference type="SUPFAM" id="SSF52922">
    <property type="entry name" value="TK C-terminal domain-like"/>
    <property type="match status" value="1"/>
</dbReference>
<organism evidence="5 6">
    <name type="scientific">Flavisolibacter ginsengisoli DSM 18119</name>
    <dbReference type="NCBI Taxonomy" id="1121884"/>
    <lineage>
        <taxon>Bacteria</taxon>
        <taxon>Pseudomonadati</taxon>
        <taxon>Bacteroidota</taxon>
        <taxon>Chitinophagia</taxon>
        <taxon>Chitinophagales</taxon>
        <taxon>Chitinophagaceae</taxon>
        <taxon>Flavisolibacter</taxon>
    </lineage>
</organism>
<evidence type="ECO:0000256" key="1">
    <source>
        <dbReference type="ARBA" id="ARBA00023002"/>
    </source>
</evidence>
<dbReference type="PANTHER" id="PTHR32154">
    <property type="entry name" value="PYRUVATE-FLAVODOXIN OXIDOREDUCTASE-RELATED"/>
    <property type="match status" value="1"/>
</dbReference>
<dbReference type="PANTHER" id="PTHR32154:SF20">
    <property type="entry name" value="2-OXOGLUTARATE OXIDOREDUCTASE SUBUNIT KORA"/>
    <property type="match status" value="1"/>
</dbReference>
<dbReference type="InterPro" id="IPR050722">
    <property type="entry name" value="Pyruvate:ferred/Flavod_OxRd"/>
</dbReference>
<feature type="domain" description="Pyruvate:ferredoxin oxidoreductase core" evidence="4">
    <location>
        <begin position="526"/>
        <end position="594"/>
    </location>
</feature>
<dbReference type="SUPFAM" id="SSF53323">
    <property type="entry name" value="Pyruvate-ferredoxin oxidoreductase, PFOR, domain III"/>
    <property type="match status" value="1"/>
</dbReference>
<accession>A0A1M4TYJ1</accession>